<organism evidence="2">
    <name type="scientific">Eutreptiella gymnastica</name>
    <dbReference type="NCBI Taxonomy" id="73025"/>
    <lineage>
        <taxon>Eukaryota</taxon>
        <taxon>Discoba</taxon>
        <taxon>Euglenozoa</taxon>
        <taxon>Euglenida</taxon>
        <taxon>Spirocuta</taxon>
        <taxon>Euglenophyceae</taxon>
        <taxon>Eutreptiales</taxon>
        <taxon>Eutreptiaceae</taxon>
        <taxon>Eutreptiella</taxon>
    </lineage>
</organism>
<sequence>MSRWQKDLALKVALYEKSMVALRDLSKSTVRGRYGGITIVYDGLGRVQQVQADPSQCEGLYTADKKLNVQYLQKGVSEAMLDACEQMRVKKKMYWRDVDPRQDFELMENLPPFPFDLQALEQAPASLAVDHLPDGIYDPKYQDPALEYNRRMEEQAKEKELYARYRRALTLETALRKEAFTKRVPLAQLRKMKQSQARRIKAKMQDQEALEARVKRELQERKERKQKDAQRLAEEEEE</sequence>
<name>A0A7S1JAI9_9EUGL</name>
<dbReference type="EMBL" id="HBGA01131649">
    <property type="protein sequence ID" value="CAD9037648.1"/>
    <property type="molecule type" value="Transcribed_RNA"/>
</dbReference>
<evidence type="ECO:0000256" key="1">
    <source>
        <dbReference type="SAM" id="MobiDB-lite"/>
    </source>
</evidence>
<protein>
    <submittedName>
        <fullName evidence="2">Uncharacterized protein</fullName>
    </submittedName>
</protein>
<reference evidence="2" key="1">
    <citation type="submission" date="2021-01" db="EMBL/GenBank/DDBJ databases">
        <authorList>
            <person name="Corre E."/>
            <person name="Pelletier E."/>
            <person name="Niang G."/>
            <person name="Scheremetjew M."/>
            <person name="Finn R."/>
            <person name="Kale V."/>
            <person name="Holt S."/>
            <person name="Cochrane G."/>
            <person name="Meng A."/>
            <person name="Brown T."/>
            <person name="Cohen L."/>
        </authorList>
    </citation>
    <scope>NUCLEOTIDE SEQUENCE</scope>
    <source>
        <strain evidence="2">NIES-381</strain>
    </source>
</reference>
<accession>A0A7S1JAI9</accession>
<gene>
    <name evidence="2" type="ORF">EGYM00392_LOCUS48807</name>
</gene>
<proteinExistence type="predicted"/>
<dbReference type="AlphaFoldDB" id="A0A7S1JAI9"/>
<feature type="region of interest" description="Disordered" evidence="1">
    <location>
        <begin position="218"/>
        <end position="238"/>
    </location>
</feature>
<evidence type="ECO:0000313" key="2">
    <source>
        <dbReference type="EMBL" id="CAD9037648.1"/>
    </source>
</evidence>